<comment type="caution">
    <text evidence="2">The sequence shown here is derived from an EMBL/GenBank/DDBJ whole genome shotgun (WGS) entry which is preliminary data.</text>
</comment>
<evidence type="ECO:0000313" key="3">
    <source>
        <dbReference type="Proteomes" id="UP000814176"/>
    </source>
</evidence>
<evidence type="ECO:0000313" key="2">
    <source>
        <dbReference type="EMBL" id="KAH9841406.1"/>
    </source>
</evidence>
<keyword evidence="3" id="KW-1185">Reference proteome</keyword>
<dbReference type="EMBL" id="JADCUA010000003">
    <property type="protein sequence ID" value="KAH9841406.1"/>
    <property type="molecule type" value="Genomic_DNA"/>
</dbReference>
<accession>A0ABQ8KTJ0</accession>
<reference evidence="2 3" key="1">
    <citation type="journal article" date="2021" name="Environ. Microbiol.">
        <title>Gene family expansions and transcriptome signatures uncover fungal adaptations to wood decay.</title>
        <authorList>
            <person name="Hage H."/>
            <person name="Miyauchi S."/>
            <person name="Viragh M."/>
            <person name="Drula E."/>
            <person name="Min B."/>
            <person name="Chaduli D."/>
            <person name="Navarro D."/>
            <person name="Favel A."/>
            <person name="Norest M."/>
            <person name="Lesage-Meessen L."/>
            <person name="Balint B."/>
            <person name="Merenyi Z."/>
            <person name="de Eugenio L."/>
            <person name="Morin E."/>
            <person name="Martinez A.T."/>
            <person name="Baldrian P."/>
            <person name="Stursova M."/>
            <person name="Martinez M.J."/>
            <person name="Novotny C."/>
            <person name="Magnuson J.K."/>
            <person name="Spatafora J.W."/>
            <person name="Maurice S."/>
            <person name="Pangilinan J."/>
            <person name="Andreopoulos W."/>
            <person name="LaButti K."/>
            <person name="Hundley H."/>
            <person name="Na H."/>
            <person name="Kuo A."/>
            <person name="Barry K."/>
            <person name="Lipzen A."/>
            <person name="Henrissat B."/>
            <person name="Riley R."/>
            <person name="Ahrendt S."/>
            <person name="Nagy L.G."/>
            <person name="Grigoriev I.V."/>
            <person name="Martin F."/>
            <person name="Rosso M.N."/>
        </authorList>
    </citation>
    <scope>NUCLEOTIDE SEQUENCE [LARGE SCALE GENOMIC DNA]</scope>
    <source>
        <strain evidence="2 3">CIRM-BRFM 1785</strain>
    </source>
</reference>
<dbReference type="GeneID" id="71998587"/>
<proteinExistence type="predicted"/>
<protein>
    <submittedName>
        <fullName evidence="2">Uncharacterized protein</fullName>
    </submittedName>
</protein>
<sequence length="154" mass="16916">MYKMDPAEPPLPPRLPDGRPYGRAAPPRPPFTHPGPYSARNHLDSNIRVSMHQCSLALSIPFTPRVAPLLLSPSSCYALCIMPLCFACVACPHWSTSSPSCILYHLTRMTLQLELDSCPCAMLAAPLPDISLPHREGDVGHDSKVWTFELLAAQ</sequence>
<gene>
    <name evidence="2" type="ORF">C8Q71DRAFT_328057</name>
</gene>
<dbReference type="RefSeq" id="XP_047782705.1">
    <property type="nucleotide sequence ID" value="XM_047917855.1"/>
</dbReference>
<dbReference type="Proteomes" id="UP000814176">
    <property type="component" value="Unassembled WGS sequence"/>
</dbReference>
<name>A0ABQ8KTJ0_9APHY</name>
<organism evidence="2 3">
    <name type="scientific">Rhodofomes roseus</name>
    <dbReference type="NCBI Taxonomy" id="34475"/>
    <lineage>
        <taxon>Eukaryota</taxon>
        <taxon>Fungi</taxon>
        <taxon>Dikarya</taxon>
        <taxon>Basidiomycota</taxon>
        <taxon>Agaricomycotina</taxon>
        <taxon>Agaricomycetes</taxon>
        <taxon>Polyporales</taxon>
        <taxon>Rhodofomes</taxon>
    </lineage>
</organism>
<feature type="region of interest" description="Disordered" evidence="1">
    <location>
        <begin position="1"/>
        <end position="35"/>
    </location>
</feature>
<evidence type="ECO:0000256" key="1">
    <source>
        <dbReference type="SAM" id="MobiDB-lite"/>
    </source>
</evidence>